<protein>
    <submittedName>
        <fullName evidence="2">Uncharacterized protein</fullName>
    </submittedName>
</protein>
<gene>
    <name evidence="2" type="ORF">OBBRIDRAFT_795575</name>
</gene>
<dbReference type="Proteomes" id="UP000250043">
    <property type="component" value="Unassembled WGS sequence"/>
</dbReference>
<sequence length="175" mass="19940">MAASVDTDLESADSPIASRTQRASGGLNKLFRLDLATSTKRKIREGQEIQERTLKTLEEGKSVIPGDQHQDLHSQFRDLEKRGETLESYSGFQAFRHRGVVSKWLKAVEKLYSKTLTKSKQARSDKLLEEQMDLLEHELEEMELGPPCELLVVFLTVFSPNMIKLNTQNFAFMSH</sequence>
<keyword evidence="3" id="KW-1185">Reference proteome</keyword>
<accession>A0A8E2DJQ8</accession>
<dbReference type="AlphaFoldDB" id="A0A8E2DJQ8"/>
<evidence type="ECO:0000256" key="1">
    <source>
        <dbReference type="SAM" id="MobiDB-lite"/>
    </source>
</evidence>
<evidence type="ECO:0000313" key="3">
    <source>
        <dbReference type="Proteomes" id="UP000250043"/>
    </source>
</evidence>
<proteinExistence type="predicted"/>
<feature type="region of interest" description="Disordered" evidence="1">
    <location>
        <begin position="1"/>
        <end position="21"/>
    </location>
</feature>
<organism evidence="2 3">
    <name type="scientific">Obba rivulosa</name>
    <dbReference type="NCBI Taxonomy" id="1052685"/>
    <lineage>
        <taxon>Eukaryota</taxon>
        <taxon>Fungi</taxon>
        <taxon>Dikarya</taxon>
        <taxon>Basidiomycota</taxon>
        <taxon>Agaricomycotina</taxon>
        <taxon>Agaricomycetes</taxon>
        <taxon>Polyporales</taxon>
        <taxon>Gelatoporiaceae</taxon>
        <taxon>Obba</taxon>
    </lineage>
</organism>
<evidence type="ECO:0000313" key="2">
    <source>
        <dbReference type="EMBL" id="OCH88104.1"/>
    </source>
</evidence>
<name>A0A8E2DJQ8_9APHY</name>
<dbReference type="EMBL" id="KV722462">
    <property type="protein sequence ID" value="OCH88104.1"/>
    <property type="molecule type" value="Genomic_DNA"/>
</dbReference>
<reference evidence="2 3" key="1">
    <citation type="submission" date="2016-07" db="EMBL/GenBank/DDBJ databases">
        <title>Draft genome of the white-rot fungus Obba rivulosa 3A-2.</title>
        <authorList>
            <consortium name="DOE Joint Genome Institute"/>
            <person name="Miettinen O."/>
            <person name="Riley R."/>
            <person name="Acob R."/>
            <person name="Barry K."/>
            <person name="Cullen D."/>
            <person name="De Vries R."/>
            <person name="Hainaut M."/>
            <person name="Hatakka A."/>
            <person name="Henrissat B."/>
            <person name="Hilden K."/>
            <person name="Kuo R."/>
            <person name="Labutti K."/>
            <person name="Lipzen A."/>
            <person name="Makela M.R."/>
            <person name="Sandor L."/>
            <person name="Spatafora J.W."/>
            <person name="Grigoriev I.V."/>
            <person name="Hibbett D.S."/>
        </authorList>
    </citation>
    <scope>NUCLEOTIDE SEQUENCE [LARGE SCALE GENOMIC DNA]</scope>
    <source>
        <strain evidence="2 3">3A-2</strain>
    </source>
</reference>